<dbReference type="EMBL" id="JANPWB010000009">
    <property type="protein sequence ID" value="KAJ1152013.1"/>
    <property type="molecule type" value="Genomic_DNA"/>
</dbReference>
<proteinExistence type="predicted"/>
<accession>A0AAV7RMA2</accession>
<evidence type="ECO:0000313" key="3">
    <source>
        <dbReference type="Proteomes" id="UP001066276"/>
    </source>
</evidence>
<keyword evidence="3" id="KW-1185">Reference proteome</keyword>
<evidence type="ECO:0000256" key="1">
    <source>
        <dbReference type="SAM" id="MobiDB-lite"/>
    </source>
</evidence>
<name>A0AAV7RMA2_PLEWA</name>
<comment type="caution">
    <text evidence="2">The sequence shown here is derived from an EMBL/GenBank/DDBJ whole genome shotgun (WGS) entry which is preliminary data.</text>
</comment>
<feature type="region of interest" description="Disordered" evidence="1">
    <location>
        <begin position="1"/>
        <end position="36"/>
    </location>
</feature>
<evidence type="ECO:0000313" key="2">
    <source>
        <dbReference type="EMBL" id="KAJ1152013.1"/>
    </source>
</evidence>
<dbReference type="Proteomes" id="UP001066276">
    <property type="component" value="Chromosome 5"/>
</dbReference>
<sequence length="132" mass="14806">MFRRPREEHRTAKDGRVSASPLHVRAQQSAPDVAAGKQRPPIAFIRIFGVPRVVIARYTEQRRTAACQRLRCACVANVSPSQVSNLLQCLRKLTPLQEPAIVRYMHTTITQRELTKSNMLVAADTLDSILMG</sequence>
<feature type="compositionally biased region" description="Basic and acidic residues" evidence="1">
    <location>
        <begin position="1"/>
        <end position="16"/>
    </location>
</feature>
<protein>
    <submittedName>
        <fullName evidence="2">Uncharacterized protein</fullName>
    </submittedName>
</protein>
<dbReference type="AlphaFoldDB" id="A0AAV7RMA2"/>
<gene>
    <name evidence="2" type="ORF">NDU88_004792</name>
</gene>
<reference evidence="2" key="1">
    <citation type="journal article" date="2022" name="bioRxiv">
        <title>Sequencing and chromosome-scale assembly of the giantPleurodeles waltlgenome.</title>
        <authorList>
            <person name="Brown T."/>
            <person name="Elewa A."/>
            <person name="Iarovenko S."/>
            <person name="Subramanian E."/>
            <person name="Araus A.J."/>
            <person name="Petzold A."/>
            <person name="Susuki M."/>
            <person name="Suzuki K.-i.T."/>
            <person name="Hayashi T."/>
            <person name="Toyoda A."/>
            <person name="Oliveira C."/>
            <person name="Osipova E."/>
            <person name="Leigh N.D."/>
            <person name="Simon A."/>
            <person name="Yun M.H."/>
        </authorList>
    </citation>
    <scope>NUCLEOTIDE SEQUENCE</scope>
    <source>
        <strain evidence="2">20211129_DDA</strain>
        <tissue evidence="2">Liver</tissue>
    </source>
</reference>
<organism evidence="2 3">
    <name type="scientific">Pleurodeles waltl</name>
    <name type="common">Iberian ribbed newt</name>
    <dbReference type="NCBI Taxonomy" id="8319"/>
    <lineage>
        <taxon>Eukaryota</taxon>
        <taxon>Metazoa</taxon>
        <taxon>Chordata</taxon>
        <taxon>Craniata</taxon>
        <taxon>Vertebrata</taxon>
        <taxon>Euteleostomi</taxon>
        <taxon>Amphibia</taxon>
        <taxon>Batrachia</taxon>
        <taxon>Caudata</taxon>
        <taxon>Salamandroidea</taxon>
        <taxon>Salamandridae</taxon>
        <taxon>Pleurodelinae</taxon>
        <taxon>Pleurodeles</taxon>
    </lineage>
</organism>